<dbReference type="AlphaFoldDB" id="A0A8H7QXR8"/>
<sequence length="166" mass="18771">MASTMLLLKLQSLEVDRRIKEHEAILNSLVQKLPKGSPRKETTQKRSGTSTSIPPLTSGPLSAGSVGWTKDITTFTRLWEEYSVGYNGNPSIQSLYASVPRWVPNEKRSFHYNRMRAIKLINNCARAHRISKENAAARLDIRRQKLNMSVAKAGKYPDKFAPYNKP</sequence>
<comment type="caution">
    <text evidence="3">The sequence shown here is derived from an EMBL/GenBank/DDBJ whole genome shotgun (WGS) entry which is preliminary data.</text>
</comment>
<keyword evidence="4" id="KW-1185">Reference proteome</keyword>
<name>A0A8H7QXR8_9FUNG</name>
<dbReference type="EMBL" id="JAEPRD010000085">
    <property type="protein sequence ID" value="KAG2200292.1"/>
    <property type="molecule type" value="Genomic_DNA"/>
</dbReference>
<organism evidence="3 4">
    <name type="scientific">Mucor saturninus</name>
    <dbReference type="NCBI Taxonomy" id="64648"/>
    <lineage>
        <taxon>Eukaryota</taxon>
        <taxon>Fungi</taxon>
        <taxon>Fungi incertae sedis</taxon>
        <taxon>Mucoromycota</taxon>
        <taxon>Mucoromycotina</taxon>
        <taxon>Mucoromycetes</taxon>
        <taxon>Mucorales</taxon>
        <taxon>Mucorineae</taxon>
        <taxon>Mucoraceae</taxon>
        <taxon>Mucor</taxon>
    </lineage>
</organism>
<evidence type="ECO:0000313" key="4">
    <source>
        <dbReference type="Proteomes" id="UP000603453"/>
    </source>
</evidence>
<accession>A0A8H7QXR8</accession>
<proteinExistence type="predicted"/>
<dbReference type="InterPro" id="IPR022210">
    <property type="entry name" value="TF_GCR1-like"/>
</dbReference>
<protein>
    <recommendedName>
        <fullName evidence="2">Transcription activator GCR1-like domain-containing protein</fullName>
    </recommendedName>
</protein>
<gene>
    <name evidence="3" type="ORF">INT47_000285</name>
</gene>
<feature type="domain" description="Transcription activator GCR1-like" evidence="2">
    <location>
        <begin position="70"/>
        <end position="142"/>
    </location>
</feature>
<dbReference type="Pfam" id="PF12550">
    <property type="entry name" value="GCR1_C"/>
    <property type="match status" value="1"/>
</dbReference>
<feature type="compositionally biased region" description="Polar residues" evidence="1">
    <location>
        <begin position="45"/>
        <end position="55"/>
    </location>
</feature>
<dbReference type="Proteomes" id="UP000603453">
    <property type="component" value="Unassembled WGS sequence"/>
</dbReference>
<feature type="region of interest" description="Disordered" evidence="1">
    <location>
        <begin position="30"/>
        <end position="58"/>
    </location>
</feature>
<evidence type="ECO:0000259" key="2">
    <source>
        <dbReference type="Pfam" id="PF12550"/>
    </source>
</evidence>
<evidence type="ECO:0000256" key="1">
    <source>
        <dbReference type="SAM" id="MobiDB-lite"/>
    </source>
</evidence>
<reference evidence="3" key="1">
    <citation type="submission" date="2020-12" db="EMBL/GenBank/DDBJ databases">
        <title>Metabolic potential, ecology and presence of endohyphal bacteria is reflected in genomic diversity of Mucoromycotina.</title>
        <authorList>
            <person name="Muszewska A."/>
            <person name="Okrasinska A."/>
            <person name="Steczkiewicz K."/>
            <person name="Drgas O."/>
            <person name="Orlowska M."/>
            <person name="Perlinska-Lenart U."/>
            <person name="Aleksandrzak-Piekarczyk T."/>
            <person name="Szatraj K."/>
            <person name="Zielenkiewicz U."/>
            <person name="Pilsyk S."/>
            <person name="Malc E."/>
            <person name="Mieczkowski P."/>
            <person name="Kruszewska J.S."/>
            <person name="Biernat P."/>
            <person name="Pawlowska J."/>
        </authorList>
    </citation>
    <scope>NUCLEOTIDE SEQUENCE</scope>
    <source>
        <strain evidence="3">WA0000017839</strain>
    </source>
</reference>
<evidence type="ECO:0000313" key="3">
    <source>
        <dbReference type="EMBL" id="KAG2200292.1"/>
    </source>
</evidence>